<dbReference type="EMBL" id="NSKD01000025">
    <property type="protein sequence ID" value="PAU75353.1"/>
    <property type="molecule type" value="Genomic_DNA"/>
</dbReference>
<dbReference type="InterPro" id="IPR015396">
    <property type="entry name" value="FadE_C"/>
</dbReference>
<accession>A0A2A2EST5</accession>
<dbReference type="Pfam" id="PF09317">
    <property type="entry name" value="ACDH_C"/>
    <property type="match status" value="1"/>
</dbReference>
<evidence type="ECO:0000313" key="4">
    <source>
        <dbReference type="Proteomes" id="UP000218896"/>
    </source>
</evidence>
<evidence type="ECO:0000259" key="2">
    <source>
        <dbReference type="Pfam" id="PF09317"/>
    </source>
</evidence>
<organism evidence="3 4">
    <name type="scientific">Halovibrio salipaludis</name>
    <dbReference type="NCBI Taxonomy" id="2032626"/>
    <lineage>
        <taxon>Bacteria</taxon>
        <taxon>Pseudomonadati</taxon>
        <taxon>Pseudomonadota</taxon>
        <taxon>Gammaproteobacteria</taxon>
        <taxon>Oceanospirillales</taxon>
        <taxon>Halomonadaceae</taxon>
        <taxon>Halovibrio</taxon>
    </lineage>
</organism>
<dbReference type="GO" id="GO:0003995">
    <property type="term" value="F:acyl-CoA dehydrogenase activity"/>
    <property type="evidence" value="ECO:0007669"/>
    <property type="project" value="InterPro"/>
</dbReference>
<evidence type="ECO:0000256" key="1">
    <source>
        <dbReference type="SAM" id="MobiDB-lite"/>
    </source>
</evidence>
<feature type="domain" description="Acyl-CoA dehydrogenase C-terminal bacterial-type" evidence="2">
    <location>
        <begin position="2"/>
        <end position="103"/>
    </location>
</feature>
<dbReference type="RefSeq" id="WP_143421475.1">
    <property type="nucleotide sequence ID" value="NZ_NSKD01000025.1"/>
</dbReference>
<feature type="non-terminal residue" evidence="3">
    <location>
        <position position="1"/>
    </location>
</feature>
<sequence>KEGGAKERIPRGVYHTENPEDPVGRILHALRVARETEPARKRINDAIRKSDPDELQDIEMLLGHQREELLDWAQERDLLDDSERQKVSEAMAAMYDTIRVDAFSKESIEALAQDSIGRLELVERPKAEDEPTN</sequence>
<dbReference type="AlphaFoldDB" id="A0A2A2EST5"/>
<protein>
    <submittedName>
        <fullName evidence="3">Acyl-CoA dehydrogenase</fullName>
    </submittedName>
</protein>
<dbReference type="GO" id="GO:0033539">
    <property type="term" value="P:fatty acid beta-oxidation using acyl-CoA dehydrogenase"/>
    <property type="evidence" value="ECO:0007669"/>
    <property type="project" value="InterPro"/>
</dbReference>
<keyword evidence="4" id="KW-1185">Reference proteome</keyword>
<feature type="compositionally biased region" description="Basic and acidic residues" evidence="1">
    <location>
        <begin position="1"/>
        <end position="10"/>
    </location>
</feature>
<proteinExistence type="predicted"/>
<reference evidence="3 4" key="1">
    <citation type="submission" date="2017-08" db="EMBL/GenBank/DDBJ databases">
        <title>Halovibrio sewagensis sp. nov., isolated from wastewater of high salinity.</title>
        <authorList>
            <person name="Dong X."/>
            <person name="Zhang G."/>
        </authorList>
    </citation>
    <scope>NUCLEOTIDE SEQUENCE [LARGE SCALE GENOMIC DNA]</scope>
    <source>
        <strain evidence="3 4">YL5-2</strain>
    </source>
</reference>
<feature type="region of interest" description="Disordered" evidence="1">
    <location>
        <begin position="1"/>
        <end position="20"/>
    </location>
</feature>
<dbReference type="Proteomes" id="UP000218896">
    <property type="component" value="Unassembled WGS sequence"/>
</dbReference>
<name>A0A2A2EST5_9GAMM</name>
<gene>
    <name evidence="3" type="ORF">CK501_16625</name>
</gene>
<evidence type="ECO:0000313" key="3">
    <source>
        <dbReference type="EMBL" id="PAU75353.1"/>
    </source>
</evidence>
<comment type="caution">
    <text evidence="3">The sequence shown here is derived from an EMBL/GenBank/DDBJ whole genome shotgun (WGS) entry which is preliminary data.</text>
</comment>